<name>A0A0V1ALU1_TRIPS</name>
<sequence>MLKHAVLTDSQQSRRVGQDKLDFNEMINTALRS</sequence>
<proteinExistence type="predicted"/>
<evidence type="ECO:0000313" key="2">
    <source>
        <dbReference type="Proteomes" id="UP000054632"/>
    </source>
</evidence>
<organism evidence="1 2">
    <name type="scientific">Trichinella pseudospiralis</name>
    <name type="common">Parasitic roundworm</name>
    <dbReference type="NCBI Taxonomy" id="6337"/>
    <lineage>
        <taxon>Eukaryota</taxon>
        <taxon>Metazoa</taxon>
        <taxon>Ecdysozoa</taxon>
        <taxon>Nematoda</taxon>
        <taxon>Enoplea</taxon>
        <taxon>Dorylaimia</taxon>
        <taxon>Trichinellida</taxon>
        <taxon>Trichinellidae</taxon>
        <taxon>Trichinella</taxon>
    </lineage>
</organism>
<dbReference type="EMBL" id="JYDR01005890">
    <property type="protein sequence ID" value="KRY25803.1"/>
    <property type="molecule type" value="Genomic_DNA"/>
</dbReference>
<accession>A0A0V1ALU1</accession>
<gene>
    <name evidence="1" type="ORF">T4A_12594</name>
</gene>
<evidence type="ECO:0000313" key="1">
    <source>
        <dbReference type="EMBL" id="KRY25803.1"/>
    </source>
</evidence>
<dbReference type="AlphaFoldDB" id="A0A0V1ALU1"/>
<dbReference type="Proteomes" id="UP000054632">
    <property type="component" value="Unassembled WGS sequence"/>
</dbReference>
<comment type="caution">
    <text evidence="1">The sequence shown here is derived from an EMBL/GenBank/DDBJ whole genome shotgun (WGS) entry which is preliminary data.</text>
</comment>
<reference evidence="1 2" key="1">
    <citation type="submission" date="2015-01" db="EMBL/GenBank/DDBJ databases">
        <title>Evolution of Trichinella species and genotypes.</title>
        <authorList>
            <person name="Korhonen P.K."/>
            <person name="Edoardo P."/>
            <person name="Giuseppe L.R."/>
            <person name="Gasser R.B."/>
        </authorList>
    </citation>
    <scope>NUCLEOTIDE SEQUENCE [LARGE SCALE GENOMIC DNA]</scope>
    <source>
        <strain evidence="1">ISS13</strain>
    </source>
</reference>
<protein>
    <submittedName>
        <fullName evidence="1">Uncharacterized protein</fullName>
    </submittedName>
</protein>